<feature type="transmembrane region" description="Helical" evidence="7">
    <location>
        <begin position="187"/>
        <end position="207"/>
    </location>
</feature>
<evidence type="ECO:0000259" key="8">
    <source>
        <dbReference type="PROSITE" id="PS50259"/>
    </source>
</evidence>
<protein>
    <submittedName>
        <fullName evidence="9">Putative metabotropic glutamate receptor mgl-1</fullName>
    </submittedName>
</protein>
<feature type="transmembrane region" description="Helical" evidence="7">
    <location>
        <begin position="259"/>
        <end position="279"/>
    </location>
</feature>
<feature type="transmembrane region" description="Helical" evidence="7">
    <location>
        <begin position="153"/>
        <end position="175"/>
    </location>
</feature>
<evidence type="ECO:0000313" key="9">
    <source>
        <dbReference type="EMBL" id="KHN75935.1"/>
    </source>
</evidence>
<evidence type="ECO:0000256" key="4">
    <source>
        <dbReference type="ARBA" id="ARBA00023136"/>
    </source>
</evidence>
<keyword evidence="4 7" id="KW-0472">Membrane</keyword>
<dbReference type="Pfam" id="PF00003">
    <property type="entry name" value="7tm_3"/>
    <property type="match status" value="2"/>
</dbReference>
<evidence type="ECO:0000256" key="7">
    <source>
        <dbReference type="SAM" id="Phobius"/>
    </source>
</evidence>
<keyword evidence="3 7" id="KW-1133">Transmembrane helix</keyword>
<evidence type="ECO:0000313" key="10">
    <source>
        <dbReference type="Proteomes" id="UP000031036"/>
    </source>
</evidence>
<evidence type="ECO:0000256" key="5">
    <source>
        <dbReference type="ARBA" id="ARBA00023180"/>
    </source>
</evidence>
<feature type="transmembrane region" description="Helical" evidence="7">
    <location>
        <begin position="337"/>
        <end position="361"/>
    </location>
</feature>
<evidence type="ECO:0000256" key="1">
    <source>
        <dbReference type="ARBA" id="ARBA00004141"/>
    </source>
</evidence>
<organism evidence="9 10">
    <name type="scientific">Toxocara canis</name>
    <name type="common">Canine roundworm</name>
    <dbReference type="NCBI Taxonomy" id="6265"/>
    <lineage>
        <taxon>Eukaryota</taxon>
        <taxon>Metazoa</taxon>
        <taxon>Ecdysozoa</taxon>
        <taxon>Nematoda</taxon>
        <taxon>Chromadorea</taxon>
        <taxon>Rhabditida</taxon>
        <taxon>Spirurina</taxon>
        <taxon>Ascaridomorpha</taxon>
        <taxon>Ascaridoidea</taxon>
        <taxon>Toxocaridae</taxon>
        <taxon>Toxocara</taxon>
    </lineage>
</organism>
<feature type="transmembrane region" description="Helical" evidence="7">
    <location>
        <begin position="62"/>
        <end position="82"/>
    </location>
</feature>
<dbReference type="InterPro" id="IPR050726">
    <property type="entry name" value="mGluR"/>
</dbReference>
<dbReference type="PANTHER" id="PTHR24060">
    <property type="entry name" value="METABOTROPIC GLUTAMATE RECEPTOR"/>
    <property type="match status" value="1"/>
</dbReference>
<dbReference type="Proteomes" id="UP000031036">
    <property type="component" value="Unassembled WGS sequence"/>
</dbReference>
<evidence type="ECO:0000256" key="6">
    <source>
        <dbReference type="SAM" id="MobiDB-lite"/>
    </source>
</evidence>
<dbReference type="InterPro" id="IPR000337">
    <property type="entry name" value="GPCR_3"/>
</dbReference>
<keyword evidence="5" id="KW-0325">Glycoprotein</keyword>
<name>A0A0B2V4K8_TOXCA</name>
<dbReference type="OrthoDB" id="9880600at2759"/>
<feature type="compositionally biased region" description="Basic residues" evidence="6">
    <location>
        <begin position="471"/>
        <end position="480"/>
    </location>
</feature>
<dbReference type="GO" id="GO:0004930">
    <property type="term" value="F:G protein-coupled receptor activity"/>
    <property type="evidence" value="ECO:0007669"/>
    <property type="project" value="InterPro"/>
</dbReference>
<feature type="transmembrane region" description="Helical" evidence="7">
    <location>
        <begin position="299"/>
        <end position="321"/>
    </location>
</feature>
<reference evidence="9 10" key="1">
    <citation type="submission" date="2014-11" db="EMBL/GenBank/DDBJ databases">
        <title>Genetic blueprint of the zoonotic pathogen Toxocara canis.</title>
        <authorList>
            <person name="Zhu X.-Q."/>
            <person name="Korhonen P.K."/>
            <person name="Cai H."/>
            <person name="Young N.D."/>
            <person name="Nejsum P."/>
            <person name="von Samson-Himmelstjerna G."/>
            <person name="Boag P.R."/>
            <person name="Tan P."/>
            <person name="Li Q."/>
            <person name="Min J."/>
            <person name="Yang Y."/>
            <person name="Wang X."/>
            <person name="Fang X."/>
            <person name="Hall R.S."/>
            <person name="Hofmann A."/>
            <person name="Sternberg P.W."/>
            <person name="Jex A.R."/>
            <person name="Gasser R.B."/>
        </authorList>
    </citation>
    <scope>NUCLEOTIDE SEQUENCE [LARGE SCALE GENOMIC DNA]</scope>
    <source>
        <strain evidence="9">PN_DK_2014</strain>
    </source>
</reference>
<dbReference type="PRINTS" id="PR00248">
    <property type="entry name" value="GPCRMGR"/>
</dbReference>
<feature type="transmembrane region" description="Helical" evidence="7">
    <location>
        <begin position="367"/>
        <end position="385"/>
    </location>
</feature>
<dbReference type="InterPro" id="IPR017978">
    <property type="entry name" value="GPCR_3_C"/>
</dbReference>
<comment type="subcellular location">
    <subcellularLocation>
        <location evidence="1">Membrane</location>
        <topology evidence="1">Multi-pass membrane protein</topology>
    </subcellularLocation>
</comment>
<gene>
    <name evidence="9" type="primary">mgl-1</name>
    <name evidence="9" type="ORF">Tcan_10531</name>
</gene>
<feature type="domain" description="G-protein coupled receptors family 3 profile" evidence="8">
    <location>
        <begin position="150"/>
        <end position="392"/>
    </location>
</feature>
<feature type="compositionally biased region" description="Basic and acidic residues" evidence="6">
    <location>
        <begin position="481"/>
        <end position="495"/>
    </location>
</feature>
<dbReference type="AlphaFoldDB" id="A0A0B2V4K8"/>
<keyword evidence="9" id="KW-0675">Receptor</keyword>
<dbReference type="CDD" id="cd13953">
    <property type="entry name" value="7tm_classC_mGluR-like"/>
    <property type="match status" value="1"/>
</dbReference>
<evidence type="ECO:0000256" key="2">
    <source>
        <dbReference type="ARBA" id="ARBA00022692"/>
    </source>
</evidence>
<feature type="compositionally biased region" description="Basic and acidic residues" evidence="6">
    <location>
        <begin position="517"/>
        <end position="529"/>
    </location>
</feature>
<feature type="domain" description="G-protein coupled receptors family 3 profile" evidence="8">
    <location>
        <begin position="1"/>
        <end position="146"/>
    </location>
</feature>
<dbReference type="GO" id="GO:0016020">
    <property type="term" value="C:membrane"/>
    <property type="evidence" value="ECO:0007669"/>
    <property type="project" value="UniProtKB-SubCell"/>
</dbReference>
<feature type="region of interest" description="Disordered" evidence="6">
    <location>
        <begin position="469"/>
        <end position="544"/>
    </location>
</feature>
<proteinExistence type="predicted"/>
<accession>A0A0B2V4K8</accession>
<sequence>MLYVTAYLFVFDPTDIVCRLRVTMHSMGYALCFGVMIAKATQLRNAETIGFSNAIHISYWNYWLLLFFILGVQIALSVRWLAEQFMSSIVLDGSQMRMLCTFGVEEFLLSQAYVVVLLLLALFINSRNRNIKRNYKVLEHLTEGQWRLQVSNYIFLVIITLLLMVALAVLVLVCVKLYMRVVKGNQSLGISLLVGIIMLYVTAYLFVFDPTDIVCRLRVTMHSMGYALCFGVMIAKATQLRNAETIGFSNAIHISYWNYWLLLFFILGVQIALSVRWLAEQFMSSIVLDGSQMRMLCTFGVEEFLLSQAYVVVLLLLALFINSRNRNIKRNYKETKWLFLAAVTCVLLWIAWVIAFIVVPYPHKDMIVVIELVLCASVLLAFLFGPKIYILLSYEPVVVEYDAQVGKGKDAVYDNGLFEKDDELKRSVSPSSSAGSAKSSIYTKHNTIGPQANSSLNGVSSDDQAPIFHTVMRKKNRVRRARSEHSARSPSEVRHQYVMPSNAIAILPRSPTTTTEDASKGTKKQRNEPNSRSANNPAVILSFS</sequence>
<dbReference type="STRING" id="6265.A0A0B2V4K8"/>
<dbReference type="EMBL" id="JPKZ01002587">
    <property type="protein sequence ID" value="KHN75935.1"/>
    <property type="molecule type" value="Genomic_DNA"/>
</dbReference>
<feature type="transmembrane region" description="Helical" evidence="7">
    <location>
        <begin position="103"/>
        <end position="124"/>
    </location>
</feature>
<keyword evidence="2 7" id="KW-0812">Transmembrane</keyword>
<evidence type="ECO:0000256" key="3">
    <source>
        <dbReference type="ARBA" id="ARBA00022989"/>
    </source>
</evidence>
<dbReference type="PROSITE" id="PS50259">
    <property type="entry name" value="G_PROTEIN_RECEP_F3_4"/>
    <property type="match status" value="2"/>
</dbReference>
<comment type="caution">
    <text evidence="9">The sequence shown here is derived from an EMBL/GenBank/DDBJ whole genome shotgun (WGS) entry which is preliminary data.</text>
</comment>
<keyword evidence="10" id="KW-1185">Reference proteome</keyword>